<keyword evidence="4 7" id="KW-0067">ATP-binding</keyword>
<keyword evidence="2" id="KW-0813">Transport</keyword>
<evidence type="ECO:0000259" key="5">
    <source>
        <dbReference type="PROSITE" id="PS50893"/>
    </source>
</evidence>
<evidence type="ECO:0000313" key="8">
    <source>
        <dbReference type="Proteomes" id="UP000258613"/>
    </source>
</evidence>
<reference evidence="9" key="1">
    <citation type="submission" date="2017-10" db="EMBL/GenBank/DDBJ databases">
        <title>Phenotypic and genomic properties of facultatively anaerobic sulfur-reducing natronoarchaea from hypersaline soda lakes.</title>
        <authorList>
            <person name="Sorokin D.Y."/>
            <person name="Kublanov I.V."/>
            <person name="Roman P."/>
            <person name="Sinninghe Damste J.S."/>
            <person name="Golyshin P.N."/>
            <person name="Rojo D."/>
            <person name="Ciordia S."/>
            <person name="Mena Md.C."/>
            <person name="Ferrer M."/>
            <person name="Messina E."/>
            <person name="Smedile F."/>
            <person name="La Spada G."/>
            <person name="La Cono V."/>
            <person name="Yakimov M.M."/>
        </authorList>
    </citation>
    <scope>NUCLEOTIDE SEQUENCE [LARGE SCALE GENOMIC DNA]</scope>
    <source>
        <strain evidence="9">AArc1</strain>
    </source>
</reference>
<dbReference type="CDD" id="cd03230">
    <property type="entry name" value="ABC_DR_subfamily_A"/>
    <property type="match status" value="1"/>
</dbReference>
<dbReference type="InterPro" id="IPR017871">
    <property type="entry name" value="ABC_transporter-like_CS"/>
</dbReference>
<dbReference type="Pfam" id="PF00005">
    <property type="entry name" value="ABC_tran"/>
    <property type="match status" value="1"/>
</dbReference>
<evidence type="ECO:0000256" key="2">
    <source>
        <dbReference type="ARBA" id="ARBA00022448"/>
    </source>
</evidence>
<dbReference type="Pfam" id="PF13732">
    <property type="entry name" value="DrrA1-3_C"/>
    <property type="match status" value="1"/>
</dbReference>
<sequence length="338" mass="36258">MAFILGPTDVYYASRVTNLIGNAGVTPPMSAIRVDGLTKSYGQLLALSDLSFEVEEGEVFGFLGPNGAGKSTTINILLDFIRPTTGRVEVLGLDAQAHSRTIRSRTGVLPEGVETYDRLTARQHLEFAIESKGAADDPLALLERVGLEDAIDKKAGGFSKGMSQRLMLAMALVGEPDLLILDEPSTGLDPNGAREMRDIVREENARGATVFFSSHIMEQVEAVCDRVGILREGEMVAIDTVSGLRESVGDGTTLRVTVDRVDDDDLQAVRSLPDVSSATSEDGQPPTLVVQVDGSKTAVLGELEERGIDVQDFSTREASLEDVFQSYTADGGTEVHAR</sequence>
<dbReference type="KEGG" id="nag:AArcMg_3279"/>
<comment type="similarity">
    <text evidence="1">Belongs to the ABC transporter superfamily.</text>
</comment>
<name>A0A346PJ01_9EURY</name>
<reference evidence="8" key="2">
    <citation type="submission" date="2018-02" db="EMBL/GenBank/DDBJ databases">
        <title>Phenotypic and genomic properties of facultatively anaerobic sulfur-reducing natronoarchaea from hypersaline soda lakes.</title>
        <authorList>
            <person name="Sorokin D.Y."/>
            <person name="Kublanov I.V."/>
            <person name="Roman P."/>
            <person name="Sinninghe Damste J.S."/>
            <person name="Golyshin P.N."/>
            <person name="Rojo D."/>
            <person name="Ciordia S."/>
            <person name="Mena M.D.C."/>
            <person name="Ferrer M."/>
            <person name="Messina E."/>
            <person name="Smedile F."/>
            <person name="La Spada G."/>
            <person name="La Cono V."/>
            <person name="Yakimov M.M."/>
        </authorList>
    </citation>
    <scope>NUCLEOTIDE SEQUENCE [LARGE SCALE GENOMIC DNA]</scope>
    <source>
        <strain evidence="8">AArc-Mg</strain>
    </source>
</reference>
<accession>A0A346PJ01</accession>
<dbReference type="GO" id="GO:0016887">
    <property type="term" value="F:ATP hydrolysis activity"/>
    <property type="evidence" value="ECO:0007669"/>
    <property type="project" value="InterPro"/>
</dbReference>
<keyword evidence="3" id="KW-0547">Nucleotide-binding</keyword>
<dbReference type="SMART" id="SM00382">
    <property type="entry name" value="AAA"/>
    <property type="match status" value="1"/>
</dbReference>
<dbReference type="PROSITE" id="PS50893">
    <property type="entry name" value="ABC_TRANSPORTER_2"/>
    <property type="match status" value="1"/>
</dbReference>
<accession>A0A346PUR8</accession>
<evidence type="ECO:0000313" key="7">
    <source>
        <dbReference type="EMBL" id="AXR83263.1"/>
    </source>
</evidence>
<evidence type="ECO:0000256" key="3">
    <source>
        <dbReference type="ARBA" id="ARBA00022741"/>
    </source>
</evidence>
<gene>
    <name evidence="6" type="ORF">AArc1_3191</name>
    <name evidence="7" type="ORF">AArcMg_3279</name>
</gene>
<dbReference type="EMBL" id="CP024047">
    <property type="protein sequence ID" value="AXR79496.1"/>
    <property type="molecule type" value="Genomic_DNA"/>
</dbReference>
<dbReference type="InterPro" id="IPR003593">
    <property type="entry name" value="AAA+_ATPase"/>
</dbReference>
<dbReference type="GO" id="GO:0005524">
    <property type="term" value="F:ATP binding"/>
    <property type="evidence" value="ECO:0007669"/>
    <property type="project" value="UniProtKB-KW"/>
</dbReference>
<dbReference type="InterPro" id="IPR003439">
    <property type="entry name" value="ABC_transporter-like_ATP-bd"/>
</dbReference>
<dbReference type="InterPro" id="IPR027417">
    <property type="entry name" value="P-loop_NTPase"/>
</dbReference>
<dbReference type="PROSITE" id="PS00211">
    <property type="entry name" value="ABC_TRANSPORTER_1"/>
    <property type="match status" value="1"/>
</dbReference>
<dbReference type="EMBL" id="CP027033">
    <property type="protein sequence ID" value="AXR83263.1"/>
    <property type="molecule type" value="Genomic_DNA"/>
</dbReference>
<organism evidence="6 9">
    <name type="scientific">Natrarchaeobaculum sulfurireducens</name>
    <dbReference type="NCBI Taxonomy" id="2044521"/>
    <lineage>
        <taxon>Archaea</taxon>
        <taxon>Methanobacteriati</taxon>
        <taxon>Methanobacteriota</taxon>
        <taxon>Stenosarchaea group</taxon>
        <taxon>Halobacteria</taxon>
        <taxon>Halobacteriales</taxon>
        <taxon>Natrialbaceae</taxon>
        <taxon>Natrarchaeobaculum</taxon>
    </lineage>
</organism>
<dbReference type="Gene3D" id="3.40.50.300">
    <property type="entry name" value="P-loop containing nucleotide triphosphate hydrolases"/>
    <property type="match status" value="1"/>
</dbReference>
<dbReference type="KEGG" id="nan:AArc1_3191"/>
<keyword evidence="8" id="KW-1185">Reference proteome</keyword>
<protein>
    <submittedName>
        <fullName evidence="7">ABC transporter ATP-binding protein</fullName>
    </submittedName>
    <submittedName>
        <fullName evidence="6">ABC-type multidrug transport system, ATPase component</fullName>
    </submittedName>
</protein>
<feature type="domain" description="ABC transporter" evidence="5">
    <location>
        <begin position="32"/>
        <end position="257"/>
    </location>
</feature>
<dbReference type="Proteomes" id="UP000258613">
    <property type="component" value="Chromosome"/>
</dbReference>
<evidence type="ECO:0000256" key="1">
    <source>
        <dbReference type="ARBA" id="ARBA00005417"/>
    </source>
</evidence>
<dbReference type="InterPro" id="IPR025302">
    <property type="entry name" value="DrrA1/2-like_C"/>
</dbReference>
<dbReference type="AlphaFoldDB" id="A0A346PJ01"/>
<evidence type="ECO:0000313" key="9">
    <source>
        <dbReference type="Proteomes" id="UP000258707"/>
    </source>
</evidence>
<evidence type="ECO:0000313" key="6">
    <source>
        <dbReference type="EMBL" id="AXR79496.1"/>
    </source>
</evidence>
<proteinExistence type="inferred from homology"/>
<dbReference type="SUPFAM" id="SSF52540">
    <property type="entry name" value="P-loop containing nucleoside triphosphate hydrolases"/>
    <property type="match status" value="1"/>
</dbReference>
<dbReference type="PANTHER" id="PTHR43335">
    <property type="entry name" value="ABC TRANSPORTER, ATP-BINDING PROTEIN"/>
    <property type="match status" value="1"/>
</dbReference>
<reference evidence="6" key="3">
    <citation type="journal article" date="2019" name="Int. J. Syst. Evol. Microbiol.">
        <title>Natronolimnobius sulfurireducens sp. nov. and Halalkaliarchaeum desulfuricum gen. nov., sp. nov., the first sulfur-respiring alkaliphilic haloarchaea from hypersaline alkaline lakes.</title>
        <authorList>
            <person name="Sorokin D.Y."/>
            <person name="Yakimov M."/>
            <person name="Messina E."/>
            <person name="Merkel A.Y."/>
            <person name="Bale N.J."/>
            <person name="Sinninghe Damste J.S."/>
        </authorList>
    </citation>
    <scope>NUCLEOTIDE SEQUENCE</scope>
    <source>
        <strain evidence="7">AArc-Mg</strain>
        <strain evidence="6">AArc1</strain>
    </source>
</reference>
<dbReference type="Proteomes" id="UP000258707">
    <property type="component" value="Chromosome"/>
</dbReference>
<dbReference type="PANTHER" id="PTHR43335:SF4">
    <property type="entry name" value="ABC TRANSPORTER, ATP-BINDING PROTEIN"/>
    <property type="match status" value="1"/>
</dbReference>
<evidence type="ECO:0000256" key="4">
    <source>
        <dbReference type="ARBA" id="ARBA00022840"/>
    </source>
</evidence>